<dbReference type="PANTHER" id="PTHR33055:SF3">
    <property type="entry name" value="PUTATIVE TRANSPOSASE FOR IS117-RELATED"/>
    <property type="match status" value="1"/>
</dbReference>
<evidence type="ECO:0000313" key="4">
    <source>
        <dbReference type="EMBL" id="NMP25137.1"/>
    </source>
</evidence>
<dbReference type="RefSeq" id="WP_169103329.1">
    <property type="nucleotide sequence ID" value="NZ_JABBVZ010000255.1"/>
</dbReference>
<comment type="caution">
    <text evidence="4">The sequence shown here is derived from an EMBL/GenBank/DDBJ whole genome shotgun (WGS) entry which is preliminary data.</text>
</comment>
<keyword evidence="1" id="KW-0175">Coiled coil</keyword>
<dbReference type="GO" id="GO:0004803">
    <property type="term" value="F:transposase activity"/>
    <property type="evidence" value="ECO:0007669"/>
    <property type="project" value="InterPro"/>
</dbReference>
<feature type="domain" description="Transposase IS116/IS110/IS902 C-terminal" evidence="3">
    <location>
        <begin position="269"/>
        <end position="352"/>
    </location>
</feature>
<name>A0A7Y0L8A4_9FIRM</name>
<dbReference type="PANTHER" id="PTHR33055">
    <property type="entry name" value="TRANSPOSASE FOR INSERTION SEQUENCE ELEMENT IS1111A"/>
    <property type="match status" value="1"/>
</dbReference>
<feature type="coiled-coil region" evidence="1">
    <location>
        <begin position="236"/>
        <end position="263"/>
    </location>
</feature>
<dbReference type="InterPro" id="IPR047650">
    <property type="entry name" value="Transpos_IS110"/>
</dbReference>
<keyword evidence="5" id="KW-1185">Reference proteome</keyword>
<dbReference type="Pfam" id="PF01548">
    <property type="entry name" value="DEDD_Tnp_IS110"/>
    <property type="match status" value="1"/>
</dbReference>
<dbReference type="NCBIfam" id="NF033542">
    <property type="entry name" value="transpos_IS110"/>
    <property type="match status" value="1"/>
</dbReference>
<dbReference type="EMBL" id="JABBVZ010000255">
    <property type="protein sequence ID" value="NMP25137.1"/>
    <property type="molecule type" value="Genomic_DNA"/>
</dbReference>
<gene>
    <name evidence="4" type="ORF">HIJ39_22845</name>
</gene>
<evidence type="ECO:0000259" key="3">
    <source>
        <dbReference type="Pfam" id="PF02371"/>
    </source>
</evidence>
<reference evidence="4 5" key="1">
    <citation type="submission" date="2020-04" db="EMBL/GenBank/DDBJ databases">
        <authorList>
            <person name="Zhang R."/>
            <person name="Schippers A."/>
        </authorList>
    </citation>
    <scope>NUCLEOTIDE SEQUENCE [LARGE SCALE GENOMIC DNA]</scope>
    <source>
        <strain evidence="4 5">DSM 109850</strain>
    </source>
</reference>
<dbReference type="GO" id="GO:0006313">
    <property type="term" value="P:DNA transposition"/>
    <property type="evidence" value="ECO:0007669"/>
    <property type="project" value="InterPro"/>
</dbReference>
<protein>
    <submittedName>
        <fullName evidence="4">IS110 family transposase</fullName>
    </submittedName>
</protein>
<dbReference type="InterPro" id="IPR002525">
    <property type="entry name" value="Transp_IS110-like_N"/>
</dbReference>
<evidence type="ECO:0000256" key="1">
    <source>
        <dbReference type="SAM" id="Coils"/>
    </source>
</evidence>
<feature type="domain" description="Transposase IS110-like N-terminal" evidence="2">
    <location>
        <begin position="5"/>
        <end position="159"/>
    </location>
</feature>
<organism evidence="4 5">
    <name type="scientific">Sulfobacillus harzensis</name>
    <dbReference type="NCBI Taxonomy" id="2729629"/>
    <lineage>
        <taxon>Bacteria</taxon>
        <taxon>Bacillati</taxon>
        <taxon>Bacillota</taxon>
        <taxon>Clostridia</taxon>
        <taxon>Eubacteriales</taxon>
        <taxon>Clostridiales Family XVII. Incertae Sedis</taxon>
        <taxon>Sulfobacillus</taxon>
    </lineage>
</organism>
<dbReference type="InterPro" id="IPR003346">
    <property type="entry name" value="Transposase_20"/>
</dbReference>
<dbReference type="Proteomes" id="UP000533476">
    <property type="component" value="Unassembled WGS sequence"/>
</dbReference>
<dbReference type="AlphaFoldDB" id="A0A7Y0L8A4"/>
<proteinExistence type="predicted"/>
<accession>A0A7Y0L8A4</accession>
<dbReference type="GO" id="GO:0003677">
    <property type="term" value="F:DNA binding"/>
    <property type="evidence" value="ECO:0007669"/>
    <property type="project" value="InterPro"/>
</dbReference>
<dbReference type="Pfam" id="PF02371">
    <property type="entry name" value="Transposase_20"/>
    <property type="match status" value="1"/>
</dbReference>
<sequence>MEIVVGWDWADGHHDVVVQDRPGHALWVGQVAHTRDALDALEARLLDWAEHVRRDVHVVIETSQGLVVDWLSTTGFWVYPVNPKVSDARRKPSGAKTDRLDAAILARLGWHERDQLRPLRPAGEDWVELRQLTRIDEDLAQQTTRLSNQLMAALKSYYPQVLAAFADINRPVALAFLAAWPDPVEARKLALSDLMSWLRQHRYPRAAQEAPRIWGALQQRALEASPGKRRAQVWAVRALVAQLQALQAEHRALREHLETLFLANPDADLWMSVPGVAVTLGARLLAGFGPDRDRFELVEAAQALAGTSPVLYQSGKLKRVHMRRACDKHFRATVHQLAFTSLSRCAWARQYYDQYRARGHGHHAALRALANVWMRILFRMWKSGQPYDQARFLADRERHAS</sequence>
<evidence type="ECO:0000259" key="2">
    <source>
        <dbReference type="Pfam" id="PF01548"/>
    </source>
</evidence>
<evidence type="ECO:0000313" key="5">
    <source>
        <dbReference type="Proteomes" id="UP000533476"/>
    </source>
</evidence>